<sequence>MHITDLPNELLEEIARLVRRICYDSGQYDNVLLNFSMTCRAFYRVAFRYVYDDLDLAEKTRCTSKKVCDLLHLIHKNPERGYAVERLSIGPWDLTEYSNHWPPIESFQRSYEFLKRTITTNKLQDEDMGDLHHYPCGLLVAVLFYLLPNLDDIFFILTPTARNMPSATKWLVMAMDIAPLPCRQKVKSLELEYLESMPGDILPCRLTIGALLDLPNLEVLRCAENDTPDIQSLAFVPDNIPLARTDSNMQGTELTSQLESTQLALSLRDHLSPELSEAYTKFLSYDPTSLDRIKALQGTSLIAEISFYNNPCTIWPIPDILRVPKHLREFDCFIGSKTRDNQEHVYAIHSALLEHRDTLTDITMSYYKGFENRHAPNFQLDFSEFYRLQSLQVSMILLADIELPTIQMGDILPASLEALTLKIRYSALVGVSTWDHAVLEVITKIAALKDIKLEKLKTVDVRVINHSWRPSNSRNLAMARILMKERGIEYVTPHSCRMLKRHRTYWR</sequence>
<keyword evidence="2" id="KW-1185">Reference proteome</keyword>
<gene>
    <name evidence="1" type="ORF">Dda_6778</name>
</gene>
<proteinExistence type="predicted"/>
<protein>
    <submittedName>
        <fullName evidence="1">Uncharacterized protein</fullName>
    </submittedName>
</protein>
<organism evidence="1 2">
    <name type="scientific">Drechslerella dactyloides</name>
    <name type="common">Nematode-trapping fungus</name>
    <name type="synonym">Arthrobotrys dactyloides</name>
    <dbReference type="NCBI Taxonomy" id="74499"/>
    <lineage>
        <taxon>Eukaryota</taxon>
        <taxon>Fungi</taxon>
        <taxon>Dikarya</taxon>
        <taxon>Ascomycota</taxon>
        <taxon>Pezizomycotina</taxon>
        <taxon>Orbiliomycetes</taxon>
        <taxon>Orbiliales</taxon>
        <taxon>Orbiliaceae</taxon>
        <taxon>Drechslerella</taxon>
    </lineage>
</organism>
<dbReference type="Proteomes" id="UP001221413">
    <property type="component" value="Unassembled WGS sequence"/>
</dbReference>
<dbReference type="AlphaFoldDB" id="A0AAD6NHU9"/>
<comment type="caution">
    <text evidence="1">The sequence shown here is derived from an EMBL/GenBank/DDBJ whole genome shotgun (WGS) entry which is preliminary data.</text>
</comment>
<dbReference type="EMBL" id="JAQGDS010000008">
    <property type="protein sequence ID" value="KAJ6258727.1"/>
    <property type="molecule type" value="Genomic_DNA"/>
</dbReference>
<reference evidence="1" key="1">
    <citation type="submission" date="2023-01" db="EMBL/GenBank/DDBJ databases">
        <title>The chitinases involved in constricting ring structure development in the nematode-trapping fungus Drechslerella dactyloides.</title>
        <authorList>
            <person name="Wang R."/>
            <person name="Zhang L."/>
            <person name="Tang P."/>
            <person name="Li S."/>
            <person name="Liang L."/>
        </authorList>
    </citation>
    <scope>NUCLEOTIDE SEQUENCE</scope>
    <source>
        <strain evidence="1">YMF1.00031</strain>
    </source>
</reference>
<evidence type="ECO:0000313" key="1">
    <source>
        <dbReference type="EMBL" id="KAJ6258727.1"/>
    </source>
</evidence>
<accession>A0AAD6NHU9</accession>
<evidence type="ECO:0000313" key="2">
    <source>
        <dbReference type="Proteomes" id="UP001221413"/>
    </source>
</evidence>
<name>A0AAD6NHU9_DREDA</name>